<dbReference type="Proteomes" id="UP001519535">
    <property type="component" value="Unassembled WGS sequence"/>
</dbReference>
<evidence type="ECO:0000313" key="3">
    <source>
        <dbReference type="Proteomes" id="UP001519535"/>
    </source>
</evidence>
<dbReference type="EMBL" id="JAHCLR010000001">
    <property type="protein sequence ID" value="MBS9532185.1"/>
    <property type="molecule type" value="Genomic_DNA"/>
</dbReference>
<proteinExistence type="predicted"/>
<comment type="caution">
    <text evidence="2">The sequence shown here is derived from an EMBL/GenBank/DDBJ whole genome shotgun (WGS) entry which is preliminary data.</text>
</comment>
<sequence>MTFTRPLTAAAVAAVAAGIALTGAFGVGIAAAQVPSPAPLSPSHDNPDPQLPPGVKLDHHDKRQLKKYLKEHPEAIPPGYGQR</sequence>
<evidence type="ECO:0008006" key="4">
    <source>
        <dbReference type="Google" id="ProtNLM"/>
    </source>
</evidence>
<evidence type="ECO:0000256" key="1">
    <source>
        <dbReference type="SAM" id="MobiDB-lite"/>
    </source>
</evidence>
<feature type="region of interest" description="Disordered" evidence="1">
    <location>
        <begin position="35"/>
        <end position="57"/>
    </location>
</feature>
<accession>A0ABS5RD34</accession>
<gene>
    <name evidence="2" type="ORF">KIH27_01125</name>
</gene>
<organism evidence="2 3">
    <name type="scientific">Mycolicibacter acidiphilus</name>
    <dbReference type="NCBI Taxonomy" id="2835306"/>
    <lineage>
        <taxon>Bacteria</taxon>
        <taxon>Bacillati</taxon>
        <taxon>Actinomycetota</taxon>
        <taxon>Actinomycetes</taxon>
        <taxon>Mycobacteriales</taxon>
        <taxon>Mycobacteriaceae</taxon>
        <taxon>Mycolicibacter</taxon>
    </lineage>
</organism>
<dbReference type="RefSeq" id="WP_214091058.1">
    <property type="nucleotide sequence ID" value="NZ_JAHCLR010000001.1"/>
</dbReference>
<keyword evidence="3" id="KW-1185">Reference proteome</keyword>
<protein>
    <recommendedName>
        <fullName evidence="4">Secreted protein</fullName>
    </recommendedName>
</protein>
<evidence type="ECO:0000313" key="2">
    <source>
        <dbReference type="EMBL" id="MBS9532185.1"/>
    </source>
</evidence>
<name>A0ABS5RD34_9MYCO</name>
<reference evidence="2 3" key="1">
    <citation type="submission" date="2021-05" db="EMBL/GenBank/DDBJ databases">
        <title>Mycobacterium acidophilum sp. nov., an extremely acid-tolerant member of the genus Mycobacterium.</title>
        <authorList>
            <person name="Xia J."/>
        </authorList>
    </citation>
    <scope>NUCLEOTIDE SEQUENCE [LARGE SCALE GENOMIC DNA]</scope>
    <source>
        <strain evidence="2 3">M1</strain>
    </source>
</reference>